<dbReference type="AlphaFoldDB" id="Q95ZV1"/>
<sequence length="51" mass="6059">MDGRKEEWMEKRKAKLMLKSVVQQYGGRIRTIGMNGFGMVRDDGRRRLLIF</sequence>
<dbReference type="GeneID" id="180694"/>
<dbReference type="HOGENOM" id="CLU_3108414_0_0_1"/>
<dbReference type="AGR" id="WB:WBGene00017632"/>
<dbReference type="Bgee" id="WBGene00017632">
    <property type="expression patterns" value="Expressed in embryo and 3 other cell types or tissues"/>
</dbReference>
<dbReference type="EMBL" id="BX284606">
    <property type="protein sequence ID" value="CCD69764.1"/>
    <property type="molecule type" value="Genomic_DNA"/>
</dbReference>
<dbReference type="WormBase" id="F20B6.9">
    <property type="protein sequence ID" value="CE27985"/>
    <property type="gene ID" value="WBGene00017632"/>
</dbReference>
<keyword evidence="2" id="KW-1185">Reference proteome</keyword>
<name>Q95ZV1_CAEEL</name>
<dbReference type="KEGG" id="cel:CELE_F20B6.9"/>
<reference evidence="1 2" key="1">
    <citation type="journal article" date="1998" name="Science">
        <title>Genome sequence of the nematode C. elegans: a platform for investigating biology.</title>
        <authorList>
            <consortium name="The C. elegans sequencing consortium"/>
            <person name="Sulson J.E."/>
            <person name="Waterston R."/>
        </authorList>
    </citation>
    <scope>NUCLEOTIDE SEQUENCE [LARGE SCALE GENOMIC DNA]</scope>
    <source>
        <strain evidence="1 2">Bristol N2</strain>
    </source>
</reference>
<protein>
    <submittedName>
        <fullName evidence="1">Uncharacterized protein</fullName>
    </submittedName>
</protein>
<dbReference type="Proteomes" id="UP000001940">
    <property type="component" value="Chromosome X"/>
</dbReference>
<dbReference type="PaxDb" id="6239-F20B6.9"/>
<dbReference type="RefSeq" id="NP_508716.1">
    <property type="nucleotide sequence ID" value="NM_076315.4"/>
</dbReference>
<evidence type="ECO:0000313" key="3">
    <source>
        <dbReference type="WormBase" id="F20B6.9"/>
    </source>
</evidence>
<proteinExistence type="predicted"/>
<organism evidence="1 2">
    <name type="scientific">Caenorhabditis elegans</name>
    <dbReference type="NCBI Taxonomy" id="6239"/>
    <lineage>
        <taxon>Eukaryota</taxon>
        <taxon>Metazoa</taxon>
        <taxon>Ecdysozoa</taxon>
        <taxon>Nematoda</taxon>
        <taxon>Chromadorea</taxon>
        <taxon>Rhabditida</taxon>
        <taxon>Rhabditina</taxon>
        <taxon>Rhabditomorpha</taxon>
        <taxon>Rhabditoidea</taxon>
        <taxon>Rhabditidae</taxon>
        <taxon>Peloderinae</taxon>
        <taxon>Caenorhabditis</taxon>
    </lineage>
</organism>
<dbReference type="InParanoid" id="Q95ZV1"/>
<accession>Q95ZV1</accession>
<dbReference type="CTD" id="180694"/>
<dbReference type="UCSC" id="F20B6.9.1">
    <property type="organism name" value="c. elegans"/>
</dbReference>
<evidence type="ECO:0000313" key="1">
    <source>
        <dbReference type="EMBL" id="CCD69764.1"/>
    </source>
</evidence>
<gene>
    <name evidence="1" type="ORF">CELE_F20B6.9</name>
    <name evidence="1 3" type="ORF">F20B6.9</name>
</gene>
<evidence type="ECO:0000313" key="2">
    <source>
        <dbReference type="Proteomes" id="UP000001940"/>
    </source>
</evidence>